<dbReference type="RefSeq" id="WP_243477915.1">
    <property type="nucleotide sequence ID" value="NZ_CP063982.1"/>
</dbReference>
<dbReference type="PROSITE" id="PS51007">
    <property type="entry name" value="CYTC"/>
    <property type="match status" value="1"/>
</dbReference>
<dbReference type="InterPro" id="IPR009056">
    <property type="entry name" value="Cyt_c-like_dom"/>
</dbReference>
<dbReference type="SUPFAM" id="SSF46626">
    <property type="entry name" value="Cytochrome c"/>
    <property type="match status" value="1"/>
</dbReference>
<evidence type="ECO:0000259" key="6">
    <source>
        <dbReference type="PROSITE" id="PS51007"/>
    </source>
</evidence>
<evidence type="ECO:0000256" key="2">
    <source>
        <dbReference type="ARBA" id="ARBA00022723"/>
    </source>
</evidence>
<keyword evidence="2 4" id="KW-0479">Metal-binding</keyword>
<reference evidence="7 8" key="1">
    <citation type="submission" date="2020-11" db="EMBL/GenBank/DDBJ databases">
        <title>Algicoccus daihaiensis sp.nov., isolated from Daihai Lake in Inner Mongolia.</title>
        <authorList>
            <person name="Kai J."/>
        </authorList>
    </citation>
    <scope>NUCLEOTIDE SEQUENCE [LARGE SCALE GENOMIC DNA]</scope>
    <source>
        <strain evidence="8">f23</strain>
    </source>
</reference>
<keyword evidence="8" id="KW-1185">Reference proteome</keyword>
<keyword evidence="5" id="KW-0732">Signal</keyword>
<dbReference type="Gene3D" id="1.10.760.10">
    <property type="entry name" value="Cytochrome c-like domain"/>
    <property type="match status" value="1"/>
</dbReference>
<evidence type="ECO:0000256" key="4">
    <source>
        <dbReference type="PROSITE-ProRule" id="PRU00433"/>
    </source>
</evidence>
<feature type="domain" description="Cytochrome c" evidence="6">
    <location>
        <begin position="27"/>
        <end position="110"/>
    </location>
</feature>
<gene>
    <name evidence="7" type="ORF">DHf2319_09435</name>
</gene>
<organism evidence="7 8">
    <name type="scientific">Orrella daihaiensis</name>
    <dbReference type="NCBI Taxonomy" id="2782176"/>
    <lineage>
        <taxon>Bacteria</taxon>
        <taxon>Pseudomonadati</taxon>
        <taxon>Pseudomonadota</taxon>
        <taxon>Betaproteobacteria</taxon>
        <taxon>Burkholderiales</taxon>
        <taxon>Alcaligenaceae</taxon>
        <taxon>Orrella</taxon>
    </lineage>
</organism>
<feature type="signal peptide" evidence="5">
    <location>
        <begin position="1"/>
        <end position="27"/>
    </location>
</feature>
<evidence type="ECO:0000313" key="8">
    <source>
        <dbReference type="Proteomes" id="UP000831607"/>
    </source>
</evidence>
<sequence>MKLARTAVGLAVTSTGLLLGAAGTASANDLSAERIYHLSLAATCANCHGTGGVSVAGNDMPKINELTHSQIAEILRQYKSGEKTGTIMPQIAKGYTEEQIDIIAKVLGHD</sequence>
<protein>
    <submittedName>
        <fullName evidence="7">C-type cytochrome</fullName>
    </submittedName>
</protein>
<dbReference type="InterPro" id="IPR036909">
    <property type="entry name" value="Cyt_c-like_dom_sf"/>
</dbReference>
<proteinExistence type="predicted"/>
<name>A0ABY4AHB5_9BURK</name>
<keyword evidence="3 4" id="KW-0408">Iron</keyword>
<dbReference type="EMBL" id="CP063982">
    <property type="protein sequence ID" value="UOD49680.1"/>
    <property type="molecule type" value="Genomic_DNA"/>
</dbReference>
<feature type="chain" id="PRO_5047114922" evidence="5">
    <location>
        <begin position="28"/>
        <end position="110"/>
    </location>
</feature>
<evidence type="ECO:0000256" key="5">
    <source>
        <dbReference type="SAM" id="SignalP"/>
    </source>
</evidence>
<dbReference type="Pfam" id="PF13442">
    <property type="entry name" value="Cytochrome_CBB3"/>
    <property type="match status" value="1"/>
</dbReference>
<keyword evidence="1 4" id="KW-0349">Heme</keyword>
<evidence type="ECO:0000313" key="7">
    <source>
        <dbReference type="EMBL" id="UOD49680.1"/>
    </source>
</evidence>
<evidence type="ECO:0000256" key="1">
    <source>
        <dbReference type="ARBA" id="ARBA00022617"/>
    </source>
</evidence>
<accession>A0ABY4AHB5</accession>
<dbReference type="Proteomes" id="UP000831607">
    <property type="component" value="Chromosome"/>
</dbReference>
<evidence type="ECO:0000256" key="3">
    <source>
        <dbReference type="ARBA" id="ARBA00023004"/>
    </source>
</evidence>